<name>A0A9N7NRY5_STRHE</name>
<dbReference type="InterPro" id="IPR013103">
    <property type="entry name" value="RVT_2"/>
</dbReference>
<dbReference type="InterPro" id="IPR043502">
    <property type="entry name" value="DNA/RNA_pol_sf"/>
</dbReference>
<dbReference type="Pfam" id="PF07727">
    <property type="entry name" value="RVT_2"/>
    <property type="match status" value="1"/>
</dbReference>
<evidence type="ECO:0000313" key="2">
    <source>
        <dbReference type="EMBL" id="CAA0841691.1"/>
    </source>
</evidence>
<dbReference type="EMBL" id="CACSLK010034598">
    <property type="protein sequence ID" value="CAA0841691.1"/>
    <property type="molecule type" value="Genomic_DNA"/>
</dbReference>
<accession>A0A9N7NRY5</accession>
<evidence type="ECO:0000259" key="1">
    <source>
        <dbReference type="Pfam" id="PF07727"/>
    </source>
</evidence>
<proteinExistence type="predicted"/>
<evidence type="ECO:0000313" key="3">
    <source>
        <dbReference type="Proteomes" id="UP001153555"/>
    </source>
</evidence>
<dbReference type="Proteomes" id="UP001153555">
    <property type="component" value="Unassembled WGS sequence"/>
</dbReference>
<keyword evidence="2" id="KW-0418">Kinase</keyword>
<organism evidence="2 3">
    <name type="scientific">Striga hermonthica</name>
    <name type="common">Purple witchweed</name>
    <name type="synonym">Buchnera hermonthica</name>
    <dbReference type="NCBI Taxonomy" id="68872"/>
    <lineage>
        <taxon>Eukaryota</taxon>
        <taxon>Viridiplantae</taxon>
        <taxon>Streptophyta</taxon>
        <taxon>Embryophyta</taxon>
        <taxon>Tracheophyta</taxon>
        <taxon>Spermatophyta</taxon>
        <taxon>Magnoliopsida</taxon>
        <taxon>eudicotyledons</taxon>
        <taxon>Gunneridae</taxon>
        <taxon>Pentapetalae</taxon>
        <taxon>asterids</taxon>
        <taxon>lamiids</taxon>
        <taxon>Lamiales</taxon>
        <taxon>Orobanchaceae</taxon>
        <taxon>Buchnereae</taxon>
        <taxon>Striga</taxon>
    </lineage>
</organism>
<protein>
    <submittedName>
        <fullName evidence="2">Cysteine-rich RLK (RECEPTOR-like protein kinase) 8</fullName>
    </submittedName>
</protein>
<feature type="domain" description="Reverse transcriptase Ty1/copia-type" evidence="1">
    <location>
        <begin position="158"/>
        <end position="386"/>
    </location>
</feature>
<dbReference type="GO" id="GO:0016301">
    <property type="term" value="F:kinase activity"/>
    <property type="evidence" value="ECO:0007669"/>
    <property type="project" value="UniProtKB-KW"/>
</dbReference>
<sequence length="386" mass="43795">YRVYNTSTSTVIESINVIFDEKNSQVSSSVSFNQFENVEALQDTQGVKSSTDKEIVEPSVENAEASTDYIVPVTQEGSELPRRDPPLRVQKGHPSEQVIGDINERVTRNSKTSVKELMGVSHYACYTSLLEPKNAKEALKDDCWILAMQEELEQFARNDAWELVPEPSSGNVIGTKWTFKNKTDEFRNVTRNKARLVAQGYTQTQGIDFDETFSPVARLASVCIFLSIACLMKFIVYQIDVKSAFLNGILHEEAYVKQPEGFKDPKNPNHVYKLKNALYGLKQAPRAWYERLTMYLLEKGFKRGGVDQTFFALRTNEDLLVVQIYVDDIIFGSTSKKLVNHFVKLMSSEFEMSLVGELSYFLGLQVKQGKEGIFLHQGKYAKNLVK</sequence>
<gene>
    <name evidence="2" type="ORF">SHERM_07567</name>
</gene>
<dbReference type="SUPFAM" id="SSF56672">
    <property type="entry name" value="DNA/RNA polymerases"/>
    <property type="match status" value="1"/>
</dbReference>
<reference evidence="2" key="1">
    <citation type="submission" date="2019-12" db="EMBL/GenBank/DDBJ databases">
        <authorList>
            <person name="Scholes J."/>
        </authorList>
    </citation>
    <scope>NUCLEOTIDE SEQUENCE</scope>
</reference>
<feature type="non-terminal residue" evidence="2">
    <location>
        <position position="386"/>
    </location>
</feature>
<keyword evidence="3" id="KW-1185">Reference proteome</keyword>
<dbReference type="OrthoDB" id="8048545at2759"/>
<comment type="caution">
    <text evidence="2">The sequence shown here is derived from an EMBL/GenBank/DDBJ whole genome shotgun (WGS) entry which is preliminary data.</text>
</comment>
<keyword evidence="2" id="KW-0808">Transferase</keyword>
<feature type="non-terminal residue" evidence="2">
    <location>
        <position position="1"/>
    </location>
</feature>
<dbReference type="AlphaFoldDB" id="A0A9N7NRY5"/>